<evidence type="ECO:0000313" key="9">
    <source>
        <dbReference type="EMBL" id="SDT49985.1"/>
    </source>
</evidence>
<dbReference type="GO" id="GO:0032993">
    <property type="term" value="C:protein-DNA complex"/>
    <property type="evidence" value="ECO:0007669"/>
    <property type="project" value="TreeGrafter"/>
</dbReference>
<feature type="domain" description="OmpR/PhoB-type" evidence="8">
    <location>
        <begin position="148"/>
        <end position="246"/>
    </location>
</feature>
<dbReference type="AlphaFoldDB" id="A0A1H2AVC5"/>
<protein>
    <submittedName>
        <fullName evidence="9">Transcriptional regulatory protein, C terminal</fullName>
    </submittedName>
</protein>
<dbReference type="Pfam" id="PF00486">
    <property type="entry name" value="Trans_reg_C"/>
    <property type="match status" value="1"/>
</dbReference>
<evidence type="ECO:0000313" key="10">
    <source>
        <dbReference type="Proteomes" id="UP000243904"/>
    </source>
</evidence>
<dbReference type="SMART" id="SM00862">
    <property type="entry name" value="Trans_reg_C"/>
    <property type="match status" value="1"/>
</dbReference>
<evidence type="ECO:0000256" key="7">
    <source>
        <dbReference type="SAM" id="MobiDB-lite"/>
    </source>
</evidence>
<evidence type="ECO:0000256" key="3">
    <source>
        <dbReference type="ARBA" id="ARBA00023015"/>
    </source>
</evidence>
<keyword evidence="3" id="KW-0805">Transcription regulation</keyword>
<dbReference type="EMBL" id="LT629750">
    <property type="protein sequence ID" value="SDT49985.1"/>
    <property type="molecule type" value="Genomic_DNA"/>
</dbReference>
<evidence type="ECO:0000256" key="4">
    <source>
        <dbReference type="ARBA" id="ARBA00023125"/>
    </source>
</evidence>
<dbReference type="GO" id="GO:0000976">
    <property type="term" value="F:transcription cis-regulatory region binding"/>
    <property type="evidence" value="ECO:0007669"/>
    <property type="project" value="TreeGrafter"/>
</dbReference>
<dbReference type="PANTHER" id="PTHR48111:SF76">
    <property type="entry name" value="TWO-COMPONENT RESPONSE REGULATOR"/>
    <property type="match status" value="1"/>
</dbReference>
<sequence>MRAHNISHRPDRTDSLFVGSESKTSEPRSASIHLLNPSTKPGGHRGAVRSTPVPPTTQDEMAKLLADIDSVPILVRSLIKDLSAEMRSDFSSKVADIHSLLLSTLEKIVDRTRGSSLRRGLTSNRPLAIVESRSRAEPLVRLPALLNETVLRVGPLELDLLDRTAKRDDRQIDLRPREFHLLKYMMQRRDQLLTRATLFKEVWRYRFVPETNLVDVHMGRLRRKVDGPNEAPMIRNVRGVGFVLSATPCSQNSPSRADERSSTLAVADKSPRSVA</sequence>
<proteinExistence type="predicted"/>
<evidence type="ECO:0000259" key="8">
    <source>
        <dbReference type="PROSITE" id="PS51755"/>
    </source>
</evidence>
<dbReference type="FunFam" id="1.10.10.10:FF:000005">
    <property type="entry name" value="Two-component system response regulator"/>
    <property type="match status" value="1"/>
</dbReference>
<keyword evidence="2" id="KW-0902">Two-component regulatory system</keyword>
<keyword evidence="4 6" id="KW-0238">DNA-binding</keyword>
<dbReference type="Gene3D" id="1.10.10.10">
    <property type="entry name" value="Winged helix-like DNA-binding domain superfamily/Winged helix DNA-binding domain"/>
    <property type="match status" value="1"/>
</dbReference>
<dbReference type="Proteomes" id="UP000243904">
    <property type="component" value="Chromosome I"/>
</dbReference>
<organism evidence="9 10">
    <name type="scientific">Bradyrhizobium canariense</name>
    <dbReference type="NCBI Taxonomy" id="255045"/>
    <lineage>
        <taxon>Bacteria</taxon>
        <taxon>Pseudomonadati</taxon>
        <taxon>Pseudomonadota</taxon>
        <taxon>Alphaproteobacteria</taxon>
        <taxon>Hyphomicrobiales</taxon>
        <taxon>Nitrobacteraceae</taxon>
        <taxon>Bradyrhizobium</taxon>
    </lineage>
</organism>
<accession>A0A1H2AVC5</accession>
<name>A0A1H2AVC5_9BRAD</name>
<dbReference type="SUPFAM" id="SSF46894">
    <property type="entry name" value="C-terminal effector domain of the bipartite response regulators"/>
    <property type="match status" value="1"/>
</dbReference>
<dbReference type="GO" id="GO:0006355">
    <property type="term" value="P:regulation of DNA-templated transcription"/>
    <property type="evidence" value="ECO:0007669"/>
    <property type="project" value="InterPro"/>
</dbReference>
<dbReference type="CDD" id="cd00383">
    <property type="entry name" value="trans_reg_C"/>
    <property type="match status" value="1"/>
</dbReference>
<keyword evidence="1" id="KW-0597">Phosphoprotein</keyword>
<evidence type="ECO:0000256" key="1">
    <source>
        <dbReference type="ARBA" id="ARBA00022553"/>
    </source>
</evidence>
<feature type="region of interest" description="Disordered" evidence="7">
    <location>
        <begin position="1"/>
        <end position="55"/>
    </location>
</feature>
<feature type="region of interest" description="Disordered" evidence="7">
    <location>
        <begin position="248"/>
        <end position="275"/>
    </location>
</feature>
<dbReference type="InterPro" id="IPR036388">
    <property type="entry name" value="WH-like_DNA-bd_sf"/>
</dbReference>
<dbReference type="PROSITE" id="PS51755">
    <property type="entry name" value="OMPR_PHOB"/>
    <property type="match status" value="1"/>
</dbReference>
<dbReference type="GO" id="GO:0005829">
    <property type="term" value="C:cytosol"/>
    <property type="evidence" value="ECO:0007669"/>
    <property type="project" value="TreeGrafter"/>
</dbReference>
<feature type="DNA-binding region" description="OmpR/PhoB-type" evidence="6">
    <location>
        <begin position="148"/>
        <end position="246"/>
    </location>
</feature>
<reference evidence="10" key="1">
    <citation type="submission" date="2016-10" db="EMBL/GenBank/DDBJ databases">
        <authorList>
            <person name="Varghese N."/>
            <person name="Submissions S."/>
        </authorList>
    </citation>
    <scope>NUCLEOTIDE SEQUENCE [LARGE SCALE GENOMIC DNA]</scope>
    <source>
        <strain evidence="10">GAS369</strain>
    </source>
</reference>
<gene>
    <name evidence="9" type="ORF">SAMN05444158_6524</name>
</gene>
<dbReference type="InterPro" id="IPR039420">
    <property type="entry name" value="WalR-like"/>
</dbReference>
<dbReference type="PANTHER" id="PTHR48111">
    <property type="entry name" value="REGULATOR OF RPOS"/>
    <property type="match status" value="1"/>
</dbReference>
<evidence type="ECO:0000256" key="6">
    <source>
        <dbReference type="PROSITE-ProRule" id="PRU01091"/>
    </source>
</evidence>
<dbReference type="InterPro" id="IPR016032">
    <property type="entry name" value="Sig_transdc_resp-reg_C-effctor"/>
</dbReference>
<dbReference type="GO" id="GO:0000156">
    <property type="term" value="F:phosphorelay response regulator activity"/>
    <property type="evidence" value="ECO:0007669"/>
    <property type="project" value="TreeGrafter"/>
</dbReference>
<evidence type="ECO:0000256" key="2">
    <source>
        <dbReference type="ARBA" id="ARBA00023012"/>
    </source>
</evidence>
<dbReference type="InterPro" id="IPR001867">
    <property type="entry name" value="OmpR/PhoB-type_DNA-bd"/>
</dbReference>
<keyword evidence="10" id="KW-1185">Reference proteome</keyword>
<keyword evidence="5" id="KW-0804">Transcription</keyword>
<evidence type="ECO:0000256" key="5">
    <source>
        <dbReference type="ARBA" id="ARBA00023163"/>
    </source>
</evidence>